<proteinExistence type="predicted"/>
<dbReference type="EMBL" id="CM042888">
    <property type="protein sequence ID" value="KAI4326183.1"/>
    <property type="molecule type" value="Genomic_DNA"/>
</dbReference>
<evidence type="ECO:0000313" key="2">
    <source>
        <dbReference type="Proteomes" id="UP001057402"/>
    </source>
</evidence>
<keyword evidence="2" id="KW-1185">Reference proteome</keyword>
<accession>A0ACB9MPY2</accession>
<name>A0ACB9MPY2_9MYRT</name>
<protein>
    <submittedName>
        <fullName evidence="1">Uncharacterized protein</fullName>
    </submittedName>
</protein>
<dbReference type="Proteomes" id="UP001057402">
    <property type="component" value="Chromosome 9"/>
</dbReference>
<sequence>MSWTSFPTVSWNGRDREGDWVGTTGRNTGAPINRWIRDALRVELNLGGHMVRGAVGRKANPCGTTAQFVPASEGDGAGRRDKDGFQERL</sequence>
<gene>
    <name evidence="1" type="ORF">MLD38_031521</name>
</gene>
<reference evidence="2" key="1">
    <citation type="journal article" date="2023" name="Front. Plant Sci.">
        <title>Chromosomal-level genome assembly of Melastoma candidum provides insights into trichome evolution.</title>
        <authorList>
            <person name="Zhong Y."/>
            <person name="Wu W."/>
            <person name="Sun C."/>
            <person name="Zou P."/>
            <person name="Liu Y."/>
            <person name="Dai S."/>
            <person name="Zhou R."/>
        </authorList>
    </citation>
    <scope>NUCLEOTIDE SEQUENCE [LARGE SCALE GENOMIC DNA]</scope>
</reference>
<organism evidence="1 2">
    <name type="scientific">Melastoma candidum</name>
    <dbReference type="NCBI Taxonomy" id="119954"/>
    <lineage>
        <taxon>Eukaryota</taxon>
        <taxon>Viridiplantae</taxon>
        <taxon>Streptophyta</taxon>
        <taxon>Embryophyta</taxon>
        <taxon>Tracheophyta</taxon>
        <taxon>Spermatophyta</taxon>
        <taxon>Magnoliopsida</taxon>
        <taxon>eudicotyledons</taxon>
        <taxon>Gunneridae</taxon>
        <taxon>Pentapetalae</taxon>
        <taxon>rosids</taxon>
        <taxon>malvids</taxon>
        <taxon>Myrtales</taxon>
        <taxon>Melastomataceae</taxon>
        <taxon>Melastomatoideae</taxon>
        <taxon>Melastomateae</taxon>
        <taxon>Melastoma</taxon>
    </lineage>
</organism>
<comment type="caution">
    <text evidence="1">The sequence shown here is derived from an EMBL/GenBank/DDBJ whole genome shotgun (WGS) entry which is preliminary data.</text>
</comment>
<evidence type="ECO:0000313" key="1">
    <source>
        <dbReference type="EMBL" id="KAI4326183.1"/>
    </source>
</evidence>